<name>A0A8S9N4Q7_BRACR</name>
<evidence type="ECO:0000313" key="3">
    <source>
        <dbReference type="Proteomes" id="UP000712600"/>
    </source>
</evidence>
<protein>
    <submittedName>
        <fullName evidence="2">Uncharacterized protein</fullName>
    </submittedName>
</protein>
<feature type="compositionally biased region" description="Basic and acidic residues" evidence="1">
    <location>
        <begin position="45"/>
        <end position="63"/>
    </location>
</feature>
<gene>
    <name evidence="2" type="ORF">F2Q69_00054977</name>
</gene>
<dbReference type="AlphaFoldDB" id="A0A8S9N4Q7"/>
<evidence type="ECO:0000313" key="2">
    <source>
        <dbReference type="EMBL" id="KAF3487614.1"/>
    </source>
</evidence>
<proteinExistence type="predicted"/>
<dbReference type="EMBL" id="QGKX02002183">
    <property type="protein sequence ID" value="KAF3487614.1"/>
    <property type="molecule type" value="Genomic_DNA"/>
</dbReference>
<feature type="region of interest" description="Disordered" evidence="1">
    <location>
        <begin position="1"/>
        <end position="28"/>
    </location>
</feature>
<accession>A0A8S9N4Q7</accession>
<reference evidence="2" key="1">
    <citation type="submission" date="2019-12" db="EMBL/GenBank/DDBJ databases">
        <title>Genome sequencing and annotation of Brassica cretica.</title>
        <authorList>
            <person name="Studholme D.J."/>
            <person name="Sarris P."/>
        </authorList>
    </citation>
    <scope>NUCLEOTIDE SEQUENCE</scope>
    <source>
        <strain evidence="2">PFS-109/04</strain>
        <tissue evidence="2">Leaf</tissue>
    </source>
</reference>
<evidence type="ECO:0000256" key="1">
    <source>
        <dbReference type="SAM" id="MobiDB-lite"/>
    </source>
</evidence>
<dbReference type="Proteomes" id="UP000712600">
    <property type="component" value="Unassembled WGS sequence"/>
</dbReference>
<comment type="caution">
    <text evidence="2">The sequence shown here is derived from an EMBL/GenBank/DDBJ whole genome shotgun (WGS) entry which is preliminary data.</text>
</comment>
<feature type="compositionally biased region" description="Basic and acidic residues" evidence="1">
    <location>
        <begin position="7"/>
        <end position="18"/>
    </location>
</feature>
<sequence>MKNSNNAHEKNVQDDRFTRRSRKRERGVESYRECMELRLGVVERKTERERGVSGRTKQLHESSAKAPSPFPTNPTAFRNSPWPSSSKGFVLFFPLHKPIASCHVSSKERFF</sequence>
<organism evidence="2 3">
    <name type="scientific">Brassica cretica</name>
    <name type="common">Mustard</name>
    <dbReference type="NCBI Taxonomy" id="69181"/>
    <lineage>
        <taxon>Eukaryota</taxon>
        <taxon>Viridiplantae</taxon>
        <taxon>Streptophyta</taxon>
        <taxon>Embryophyta</taxon>
        <taxon>Tracheophyta</taxon>
        <taxon>Spermatophyta</taxon>
        <taxon>Magnoliopsida</taxon>
        <taxon>eudicotyledons</taxon>
        <taxon>Gunneridae</taxon>
        <taxon>Pentapetalae</taxon>
        <taxon>rosids</taxon>
        <taxon>malvids</taxon>
        <taxon>Brassicales</taxon>
        <taxon>Brassicaceae</taxon>
        <taxon>Brassiceae</taxon>
        <taxon>Brassica</taxon>
    </lineage>
</organism>
<feature type="region of interest" description="Disordered" evidence="1">
    <location>
        <begin position="45"/>
        <end position="79"/>
    </location>
</feature>